<evidence type="ECO:0000313" key="3">
    <source>
        <dbReference type="EMBL" id="PIK47488.1"/>
    </source>
</evidence>
<evidence type="ECO:0000256" key="1">
    <source>
        <dbReference type="SAM" id="MobiDB-lite"/>
    </source>
</evidence>
<accession>A0A2G8KHL7</accession>
<evidence type="ECO:0000256" key="2">
    <source>
        <dbReference type="SAM" id="Phobius"/>
    </source>
</evidence>
<keyword evidence="2" id="KW-1133">Transmembrane helix</keyword>
<dbReference type="AlphaFoldDB" id="A0A2G8KHL7"/>
<feature type="compositionally biased region" description="Gly residues" evidence="1">
    <location>
        <begin position="177"/>
        <end position="188"/>
    </location>
</feature>
<feature type="transmembrane region" description="Helical" evidence="2">
    <location>
        <begin position="17"/>
        <end position="36"/>
    </location>
</feature>
<feature type="transmembrane region" description="Helical" evidence="2">
    <location>
        <begin position="357"/>
        <end position="376"/>
    </location>
</feature>
<dbReference type="InterPro" id="IPR011701">
    <property type="entry name" value="MFS"/>
</dbReference>
<dbReference type="GO" id="GO:0008028">
    <property type="term" value="F:monocarboxylic acid transmembrane transporter activity"/>
    <property type="evidence" value="ECO:0007669"/>
    <property type="project" value="TreeGrafter"/>
</dbReference>
<gene>
    <name evidence="3" type="ORF">BSL78_15659</name>
</gene>
<keyword evidence="4" id="KW-1185">Reference proteome</keyword>
<proteinExistence type="predicted"/>
<evidence type="ECO:0000313" key="4">
    <source>
        <dbReference type="Proteomes" id="UP000230750"/>
    </source>
</evidence>
<dbReference type="Proteomes" id="UP000230750">
    <property type="component" value="Unassembled WGS sequence"/>
</dbReference>
<dbReference type="EMBL" id="MRZV01000578">
    <property type="protein sequence ID" value="PIK47488.1"/>
    <property type="molecule type" value="Genomic_DNA"/>
</dbReference>
<feature type="transmembrane region" description="Helical" evidence="2">
    <location>
        <begin position="48"/>
        <end position="68"/>
    </location>
</feature>
<feature type="transmembrane region" description="Helical" evidence="2">
    <location>
        <begin position="109"/>
        <end position="129"/>
    </location>
</feature>
<sequence length="385" mass="40497">MGVFYIQWDKEFPSSSILISALASSVLATILCTAPISGAISRKAGIRLSMALGGALAFAGFCATSFVYRASLLFLTVTAMIGFGSSIVYMSSVIAVSEHFTKNFATASGVANAGASMGILVLPILFEILVSAYGWRGACLVVAAIELHVFVFMMIIKAPGGSRQGNKPLETIPEAGSGNGRDGGGEGIDAGAQRQGEDGEMGDNAMSYDKAWIDSETGNGDYQKRNGSMDASNGQELVIKKCKCGVAGKAKEDINMVSIEEAENGDGSPLAKTSANVHDENTIAVHEGTAMNGASSVVLQMTVTSGQASPAVIDGPPVEGDKRIPKEKMTSHRWFSGLGYILDLFNIRLLWTNAPFATFLVSFGLGGWLLVPYCHIWPQGQSVKA</sequence>
<dbReference type="OrthoDB" id="6499973at2759"/>
<organism evidence="3 4">
    <name type="scientific">Stichopus japonicus</name>
    <name type="common">Sea cucumber</name>
    <dbReference type="NCBI Taxonomy" id="307972"/>
    <lineage>
        <taxon>Eukaryota</taxon>
        <taxon>Metazoa</taxon>
        <taxon>Echinodermata</taxon>
        <taxon>Eleutherozoa</taxon>
        <taxon>Echinozoa</taxon>
        <taxon>Holothuroidea</taxon>
        <taxon>Aspidochirotacea</taxon>
        <taxon>Aspidochirotida</taxon>
        <taxon>Stichopodidae</taxon>
        <taxon>Apostichopus</taxon>
    </lineage>
</organism>
<dbReference type="SUPFAM" id="SSF103473">
    <property type="entry name" value="MFS general substrate transporter"/>
    <property type="match status" value="1"/>
</dbReference>
<keyword evidence="2" id="KW-0812">Transmembrane</keyword>
<feature type="region of interest" description="Disordered" evidence="1">
    <location>
        <begin position="161"/>
        <end position="201"/>
    </location>
</feature>
<feature type="transmembrane region" description="Helical" evidence="2">
    <location>
        <begin position="135"/>
        <end position="156"/>
    </location>
</feature>
<dbReference type="Pfam" id="PF07690">
    <property type="entry name" value="MFS_1"/>
    <property type="match status" value="1"/>
</dbReference>
<comment type="caution">
    <text evidence="3">The sequence shown here is derived from an EMBL/GenBank/DDBJ whole genome shotgun (WGS) entry which is preliminary data.</text>
</comment>
<dbReference type="PANTHER" id="PTHR11360">
    <property type="entry name" value="MONOCARBOXYLATE TRANSPORTER"/>
    <property type="match status" value="1"/>
</dbReference>
<name>A0A2G8KHL7_STIJA</name>
<reference evidence="3 4" key="1">
    <citation type="journal article" date="2017" name="PLoS Biol.">
        <title>The sea cucumber genome provides insights into morphological evolution and visceral regeneration.</title>
        <authorList>
            <person name="Zhang X."/>
            <person name="Sun L."/>
            <person name="Yuan J."/>
            <person name="Sun Y."/>
            <person name="Gao Y."/>
            <person name="Zhang L."/>
            <person name="Li S."/>
            <person name="Dai H."/>
            <person name="Hamel J.F."/>
            <person name="Liu C."/>
            <person name="Yu Y."/>
            <person name="Liu S."/>
            <person name="Lin W."/>
            <person name="Guo K."/>
            <person name="Jin S."/>
            <person name="Xu P."/>
            <person name="Storey K.B."/>
            <person name="Huan P."/>
            <person name="Zhang T."/>
            <person name="Zhou Y."/>
            <person name="Zhang J."/>
            <person name="Lin C."/>
            <person name="Li X."/>
            <person name="Xing L."/>
            <person name="Huo D."/>
            <person name="Sun M."/>
            <person name="Wang L."/>
            <person name="Mercier A."/>
            <person name="Li F."/>
            <person name="Yang H."/>
            <person name="Xiang J."/>
        </authorList>
    </citation>
    <scope>NUCLEOTIDE SEQUENCE [LARGE SCALE GENOMIC DNA]</scope>
    <source>
        <strain evidence="3">Shaxun</strain>
        <tissue evidence="3">Muscle</tissue>
    </source>
</reference>
<dbReference type="InterPro" id="IPR036259">
    <property type="entry name" value="MFS_trans_sf"/>
</dbReference>
<keyword evidence="2" id="KW-0472">Membrane</keyword>
<dbReference type="Gene3D" id="1.20.1250.20">
    <property type="entry name" value="MFS general substrate transporter like domains"/>
    <property type="match status" value="1"/>
</dbReference>
<feature type="transmembrane region" description="Helical" evidence="2">
    <location>
        <begin position="74"/>
        <end position="97"/>
    </location>
</feature>
<dbReference type="InterPro" id="IPR050327">
    <property type="entry name" value="Proton-linked_MCT"/>
</dbReference>
<dbReference type="PANTHER" id="PTHR11360:SF284">
    <property type="entry name" value="EG:103B4.3 PROTEIN-RELATED"/>
    <property type="match status" value="1"/>
</dbReference>
<protein>
    <submittedName>
        <fullName evidence="3">Putative monocarboxylate transporter 6 isoform X1</fullName>
    </submittedName>
</protein>